<dbReference type="HAMAP" id="MF_00116">
    <property type="entry name" value="dUTPase_bact"/>
    <property type="match status" value="1"/>
</dbReference>
<evidence type="ECO:0000259" key="10">
    <source>
        <dbReference type="Pfam" id="PF00692"/>
    </source>
</evidence>
<feature type="region of interest" description="Disordered" evidence="9">
    <location>
        <begin position="136"/>
        <end position="175"/>
    </location>
</feature>
<evidence type="ECO:0000256" key="7">
    <source>
        <dbReference type="ARBA" id="ARBA00047686"/>
    </source>
</evidence>
<dbReference type="Proteomes" id="UP000539111">
    <property type="component" value="Unassembled WGS sequence"/>
</dbReference>
<keyword evidence="12" id="KW-1185">Reference proteome</keyword>
<keyword evidence="3 8" id="KW-0479">Metal-binding</keyword>
<dbReference type="CDD" id="cd07557">
    <property type="entry name" value="trimeric_dUTPase"/>
    <property type="match status" value="1"/>
</dbReference>
<keyword evidence="6 8" id="KW-0546">Nucleotide metabolism</keyword>
<name>A0A7Z0D3F7_9MICO</name>
<dbReference type="UniPathway" id="UPA00610">
    <property type="reaction ID" value="UER00666"/>
</dbReference>
<feature type="binding site" evidence="8">
    <location>
        <begin position="84"/>
        <end position="86"/>
    </location>
    <ligand>
        <name>substrate</name>
    </ligand>
</feature>
<evidence type="ECO:0000256" key="8">
    <source>
        <dbReference type="HAMAP-Rule" id="MF_00116"/>
    </source>
</evidence>
<evidence type="ECO:0000256" key="4">
    <source>
        <dbReference type="ARBA" id="ARBA00022801"/>
    </source>
</evidence>
<gene>
    <name evidence="8" type="primary">dut</name>
    <name evidence="11" type="ORF">BJY26_002468</name>
</gene>
<protein>
    <recommendedName>
        <fullName evidence="8">Deoxyuridine 5'-triphosphate nucleotidohydrolase</fullName>
        <shortName evidence="8">dUTPase</shortName>
        <ecNumber evidence="8">3.6.1.23</ecNumber>
    </recommendedName>
    <alternativeName>
        <fullName evidence="8">dUTP pyrophosphatase</fullName>
    </alternativeName>
</protein>
<dbReference type="Pfam" id="PF00692">
    <property type="entry name" value="dUTPase"/>
    <property type="match status" value="1"/>
</dbReference>
<sequence length="175" mass="18063">MTESPIRVPLVRLDKDMPLPAYEKHSDAGADLRTAVDVRIEPGERAVVGTGIALALPHGYVGLVHPRSGLAVKHGLSVVNSPGTIDAGYRGEIKIPLINTDAHHAIDLKRGDRVAQLLVQRVETAEFDVVDELPASERGTGGFGSTGGFASPADEGSAAGAAADGLAATTAKAEN</sequence>
<feature type="compositionally biased region" description="Low complexity" evidence="9">
    <location>
        <begin position="148"/>
        <end position="175"/>
    </location>
</feature>
<dbReference type="PANTHER" id="PTHR11241">
    <property type="entry name" value="DEOXYURIDINE 5'-TRIPHOSPHATE NUCLEOTIDOHYDROLASE"/>
    <property type="match status" value="1"/>
</dbReference>
<reference evidence="11 12" key="1">
    <citation type="submission" date="2020-07" db="EMBL/GenBank/DDBJ databases">
        <title>Sequencing the genomes of 1000 actinobacteria strains.</title>
        <authorList>
            <person name="Klenk H.-P."/>
        </authorList>
    </citation>
    <scope>NUCLEOTIDE SEQUENCE [LARGE SCALE GENOMIC DNA]</scope>
    <source>
        <strain evidence="11 12">DSM 26341</strain>
    </source>
</reference>
<evidence type="ECO:0000256" key="6">
    <source>
        <dbReference type="ARBA" id="ARBA00023080"/>
    </source>
</evidence>
<dbReference type="NCBIfam" id="NF001862">
    <property type="entry name" value="PRK00601.1"/>
    <property type="match status" value="1"/>
</dbReference>
<feature type="domain" description="dUTPase-like" evidence="10">
    <location>
        <begin position="17"/>
        <end position="147"/>
    </location>
</feature>
<proteinExistence type="inferred from homology"/>
<dbReference type="GO" id="GO:0046081">
    <property type="term" value="P:dUTP catabolic process"/>
    <property type="evidence" value="ECO:0007669"/>
    <property type="project" value="InterPro"/>
</dbReference>
<evidence type="ECO:0000256" key="5">
    <source>
        <dbReference type="ARBA" id="ARBA00022842"/>
    </source>
</evidence>
<feature type="binding site" evidence="8">
    <location>
        <position position="80"/>
    </location>
    <ligand>
        <name>substrate</name>
    </ligand>
</feature>
<dbReference type="EMBL" id="JACBZP010000001">
    <property type="protein sequence ID" value="NYI68162.1"/>
    <property type="molecule type" value="Genomic_DNA"/>
</dbReference>
<dbReference type="InterPro" id="IPR029054">
    <property type="entry name" value="dUTPase-like"/>
</dbReference>
<dbReference type="GO" id="GO:0006226">
    <property type="term" value="P:dUMP biosynthetic process"/>
    <property type="evidence" value="ECO:0007669"/>
    <property type="project" value="UniProtKB-UniRule"/>
</dbReference>
<keyword evidence="5 8" id="KW-0460">Magnesium</keyword>
<dbReference type="InterPro" id="IPR036157">
    <property type="entry name" value="dUTPase-like_sf"/>
</dbReference>
<comment type="cofactor">
    <cofactor evidence="1 8">
        <name>Mg(2+)</name>
        <dbReference type="ChEBI" id="CHEBI:18420"/>
    </cofactor>
</comment>
<organism evidence="11 12">
    <name type="scientific">Spelaeicoccus albus</name>
    <dbReference type="NCBI Taxonomy" id="1280376"/>
    <lineage>
        <taxon>Bacteria</taxon>
        <taxon>Bacillati</taxon>
        <taxon>Actinomycetota</taxon>
        <taxon>Actinomycetes</taxon>
        <taxon>Micrococcales</taxon>
        <taxon>Brevibacteriaceae</taxon>
        <taxon>Spelaeicoccus</taxon>
    </lineage>
</organism>
<dbReference type="RefSeq" id="WP_237248953.1">
    <property type="nucleotide sequence ID" value="NZ_JACBZP010000001.1"/>
</dbReference>
<dbReference type="GO" id="GO:0004170">
    <property type="term" value="F:dUTP diphosphatase activity"/>
    <property type="evidence" value="ECO:0007669"/>
    <property type="project" value="UniProtKB-UniRule"/>
</dbReference>
<dbReference type="EC" id="3.6.1.23" evidence="8"/>
<dbReference type="InterPro" id="IPR008181">
    <property type="entry name" value="dUTPase"/>
</dbReference>
<evidence type="ECO:0000256" key="3">
    <source>
        <dbReference type="ARBA" id="ARBA00022723"/>
    </source>
</evidence>
<dbReference type="GO" id="GO:0000287">
    <property type="term" value="F:magnesium ion binding"/>
    <property type="evidence" value="ECO:0007669"/>
    <property type="project" value="UniProtKB-UniRule"/>
</dbReference>
<dbReference type="AlphaFoldDB" id="A0A7Z0D3F7"/>
<dbReference type="SUPFAM" id="SSF51283">
    <property type="entry name" value="dUTPase-like"/>
    <property type="match status" value="1"/>
</dbReference>
<comment type="catalytic activity">
    <reaction evidence="7 8">
        <text>dUTP + H2O = dUMP + diphosphate + H(+)</text>
        <dbReference type="Rhea" id="RHEA:10248"/>
        <dbReference type="ChEBI" id="CHEBI:15377"/>
        <dbReference type="ChEBI" id="CHEBI:15378"/>
        <dbReference type="ChEBI" id="CHEBI:33019"/>
        <dbReference type="ChEBI" id="CHEBI:61555"/>
        <dbReference type="ChEBI" id="CHEBI:246422"/>
        <dbReference type="EC" id="3.6.1.23"/>
    </reaction>
</comment>
<comment type="caution">
    <text evidence="11">The sequence shown here is derived from an EMBL/GenBank/DDBJ whole genome shotgun (WGS) entry which is preliminary data.</text>
</comment>
<evidence type="ECO:0000256" key="1">
    <source>
        <dbReference type="ARBA" id="ARBA00001946"/>
    </source>
</evidence>
<accession>A0A7Z0D3F7</accession>
<comment type="function">
    <text evidence="8">This enzyme is involved in nucleotide metabolism: it produces dUMP, the immediate precursor of thymidine nucleotides and it decreases the intracellular concentration of dUTP so that uracil cannot be incorporated into DNA.</text>
</comment>
<feature type="binding site" evidence="8">
    <location>
        <begin position="67"/>
        <end position="69"/>
    </location>
    <ligand>
        <name>substrate</name>
    </ligand>
</feature>
<evidence type="ECO:0000313" key="12">
    <source>
        <dbReference type="Proteomes" id="UP000539111"/>
    </source>
</evidence>
<dbReference type="NCBIfam" id="TIGR00576">
    <property type="entry name" value="dut"/>
    <property type="match status" value="1"/>
</dbReference>
<comment type="pathway">
    <text evidence="8">Pyrimidine metabolism; dUMP biosynthesis; dUMP from dCTP (dUTP route): step 2/2.</text>
</comment>
<evidence type="ECO:0000256" key="2">
    <source>
        <dbReference type="ARBA" id="ARBA00006581"/>
    </source>
</evidence>
<dbReference type="PANTHER" id="PTHR11241:SF0">
    <property type="entry name" value="DEOXYURIDINE 5'-TRIPHOSPHATE NUCLEOTIDOHYDROLASE"/>
    <property type="match status" value="1"/>
</dbReference>
<comment type="similarity">
    <text evidence="2 8">Belongs to the dUTPase family.</text>
</comment>
<comment type="caution">
    <text evidence="8">Lacks conserved residue(s) required for the propagation of feature annotation.</text>
</comment>
<evidence type="ECO:0000313" key="11">
    <source>
        <dbReference type="EMBL" id="NYI68162.1"/>
    </source>
</evidence>
<dbReference type="InterPro" id="IPR033704">
    <property type="entry name" value="dUTPase_trimeric"/>
</dbReference>
<evidence type="ECO:0000256" key="9">
    <source>
        <dbReference type="SAM" id="MobiDB-lite"/>
    </source>
</evidence>
<keyword evidence="4 8" id="KW-0378">Hydrolase</keyword>
<dbReference type="FunFam" id="2.70.40.10:FF:000008">
    <property type="entry name" value="Deoxyuridine 5'-triphosphate nucleotidohydrolase"/>
    <property type="match status" value="1"/>
</dbReference>
<dbReference type="Gene3D" id="2.70.40.10">
    <property type="match status" value="1"/>
</dbReference>